<gene>
    <name evidence="2" type="ORF">KQP761_LOCUS37088</name>
</gene>
<sequence>MSPLKNEQKKNKSFGTTDPRTERTGERFVFATRDQRGTVEICKKKTKCKGRIRLSLDHKSENFPTFIIENLAKVIGTNYCVKLPLGSLGQVGWATIGFIVDTSNGIGIGDDGYSWCFDGSRGTSYNNGDFQFLLANVRWKKNNVCGCGIIEINGEITRIKYWLNSKFLGTSFAH</sequence>
<reference evidence="2" key="1">
    <citation type="submission" date="2021-02" db="EMBL/GenBank/DDBJ databases">
        <authorList>
            <person name="Nowell W R."/>
        </authorList>
    </citation>
    <scope>NUCLEOTIDE SEQUENCE</scope>
</reference>
<dbReference type="Proteomes" id="UP000663834">
    <property type="component" value="Unassembled WGS sequence"/>
</dbReference>
<evidence type="ECO:0000313" key="3">
    <source>
        <dbReference type="Proteomes" id="UP000663834"/>
    </source>
</evidence>
<dbReference type="InterPro" id="IPR043136">
    <property type="entry name" value="B30.2/SPRY_sf"/>
</dbReference>
<accession>A0A816H0F2</accession>
<dbReference type="SUPFAM" id="SSF49899">
    <property type="entry name" value="Concanavalin A-like lectins/glucanases"/>
    <property type="match status" value="1"/>
</dbReference>
<evidence type="ECO:0000256" key="1">
    <source>
        <dbReference type="SAM" id="MobiDB-lite"/>
    </source>
</evidence>
<protein>
    <submittedName>
        <fullName evidence="2">Uncharacterized protein</fullName>
    </submittedName>
</protein>
<dbReference type="CDD" id="cd11709">
    <property type="entry name" value="SPRY"/>
    <property type="match status" value="1"/>
</dbReference>
<organism evidence="2 3">
    <name type="scientific">Rotaria magnacalcarata</name>
    <dbReference type="NCBI Taxonomy" id="392030"/>
    <lineage>
        <taxon>Eukaryota</taxon>
        <taxon>Metazoa</taxon>
        <taxon>Spiralia</taxon>
        <taxon>Gnathifera</taxon>
        <taxon>Rotifera</taxon>
        <taxon>Eurotatoria</taxon>
        <taxon>Bdelloidea</taxon>
        <taxon>Philodinida</taxon>
        <taxon>Philodinidae</taxon>
        <taxon>Rotaria</taxon>
    </lineage>
</organism>
<dbReference type="EMBL" id="CAJNOW010020989">
    <property type="protein sequence ID" value="CAF1682353.1"/>
    <property type="molecule type" value="Genomic_DNA"/>
</dbReference>
<dbReference type="InterPro" id="IPR013320">
    <property type="entry name" value="ConA-like_dom_sf"/>
</dbReference>
<dbReference type="Gene3D" id="2.60.120.920">
    <property type="match status" value="1"/>
</dbReference>
<feature type="compositionally biased region" description="Basic and acidic residues" evidence="1">
    <location>
        <begin position="1"/>
        <end position="10"/>
    </location>
</feature>
<comment type="caution">
    <text evidence="2">The sequence shown here is derived from an EMBL/GenBank/DDBJ whole genome shotgun (WGS) entry which is preliminary data.</text>
</comment>
<name>A0A816H0F2_9BILA</name>
<feature type="region of interest" description="Disordered" evidence="1">
    <location>
        <begin position="1"/>
        <end position="21"/>
    </location>
</feature>
<proteinExistence type="predicted"/>
<evidence type="ECO:0000313" key="2">
    <source>
        <dbReference type="EMBL" id="CAF1682353.1"/>
    </source>
</evidence>
<dbReference type="OrthoDB" id="423533at2759"/>
<dbReference type="AlphaFoldDB" id="A0A816H0F2"/>